<dbReference type="InterPro" id="IPR002543">
    <property type="entry name" value="FtsK_dom"/>
</dbReference>
<evidence type="ECO:0000256" key="3">
    <source>
        <dbReference type="ARBA" id="ARBA00022840"/>
    </source>
</evidence>
<dbReference type="SMART" id="SM00382">
    <property type="entry name" value="AAA"/>
    <property type="match status" value="2"/>
</dbReference>
<dbReference type="OrthoDB" id="9807790at2"/>
<dbReference type="GO" id="GO:0005524">
    <property type="term" value="F:ATP binding"/>
    <property type="evidence" value="ECO:0007669"/>
    <property type="project" value="UniProtKB-UniRule"/>
</dbReference>
<keyword evidence="3 4" id="KW-0067">ATP-binding</keyword>
<dbReference type="InterPro" id="IPR027417">
    <property type="entry name" value="P-loop_NTPase"/>
</dbReference>
<keyword evidence="5" id="KW-0472">Membrane</keyword>
<evidence type="ECO:0000256" key="5">
    <source>
        <dbReference type="SAM" id="Phobius"/>
    </source>
</evidence>
<keyword evidence="5" id="KW-0812">Transmembrane</keyword>
<dbReference type="Pfam" id="PF01580">
    <property type="entry name" value="FtsK_SpoIIIE"/>
    <property type="match status" value="1"/>
</dbReference>
<feature type="transmembrane region" description="Helical" evidence="5">
    <location>
        <begin position="219"/>
        <end position="237"/>
    </location>
</feature>
<dbReference type="InterPro" id="IPR050206">
    <property type="entry name" value="FtsK/SpoIIIE/SftA"/>
</dbReference>
<keyword evidence="1" id="KW-0597">Phosphoprotein</keyword>
<accession>A0A0V8IWT4</accession>
<keyword evidence="2 4" id="KW-0547">Nucleotide-binding</keyword>
<gene>
    <name evidence="8" type="ORF">AS031_03545</name>
</gene>
<dbReference type="PANTHER" id="PTHR22683:SF1">
    <property type="entry name" value="TYPE VII SECRETION SYSTEM PROTEIN ESSC"/>
    <property type="match status" value="1"/>
</dbReference>
<feature type="domain" description="FtsK" evidence="7">
    <location>
        <begin position="555"/>
        <end position="746"/>
    </location>
</feature>
<dbReference type="InterPro" id="IPR003593">
    <property type="entry name" value="AAA+_ATPase"/>
</dbReference>
<sequence>MTLHCTLTSAVDPGLGARPLELTIEAQDGTSGEDIQRQLEVRFGVGDCTVEGRSLTSLVAGRHPLVTGAVIVDGASARRSRRTVPGRGHGPQHGGLALAVHSGSGAGTVTILERGTYTIGRSGTRIVIPDAAMSRQHALLTVTDTGIHLEDLDSSNGTWVDGQRIRSAVVSTASGIRCGNSAMSLVFTDDAQGVPAEAGTSVAEPIGVACRLDPGNRTVLLLTATLPLAIGIGLAVLTGMWMFLAFAGASAVSVLIPLLTGRRQRRETAAAIREAVRKDKGRLRRAGPSLAELSLGAGHLDGPPAGASEGGAWLRLGLGLQPANIRVEPPSAAPPGVTAGIVPLLLEPSRRETIFRGTRQELDGMVRALIMQLAGYPCARSTLVVAHGLPHRLPLPARFLPRVTLTSTVDACRRLLTQPPPPDCSHGVLILTGTTADDDGLLAAAGAHHGWQVLTFTTQGGDSAPPAVELSGACSTFHQGESSVPFIPDLAPPEVFDAFCRVAAAGSGSSPASRPLPGGCALGDILDLSAAGTAARWKAARLSPGLAAPLGLAAGGAIRSWDADSDGPHLLVAGTTGSGKSELLRSLVVSLAMSHPPDHLNFLFVDFKGGSGLGPLAGLVHCVGLLTDLAADGLERTLVSLRAEIRFREQAMGAANVPDLATYQSDRTGGQAAIPHLIVVIDEFRMLVDDQPEVLRELMRIAAIGRSLGIHLVMATQRPQGALTADIRANVTSSIALRVQSDMESLDIIGTKDAAGIPVERPGRAFASRGMELPEEFQAASLSAPGTRAADEAVTVQLTAEYLANTGGDAAAGKAPTPAQAASPLIDLVCGLWAASGGAPPRQPVAAPLPLTLSEPRPVIAGTTAPAGAGSTPAWKLDLGAVDLPHQQRVAALEWQPVIHGHLALVGSPASGAGETLELALRLVLSHPHEAHCYLLDATGALQDAAGHPRTGAYVGVHELRRAARVLERLAHEVKQRINRPSGSAVPLLVAVTGWGSWVSAFRSGPLAWAEDLVHDLVRDGQRAGITVAISGERELANARFGGSVPNRLYFPAGSNEDSRLSWPRMPATTHVKGRAVAFGALVGPEPAACQIYSGAPSCDQQPPLVAGADAVPRGRRPFRVEALSSRVTVAEVKTAALAGAAAVKGRSQLAGPGVLLGLGGDELDPVLLPLPAAGVFCILGHAGSGKTASLRALQELNPGIRWLSPLTEEPHTFWQSVRSDAAAGRLPADAVMVADDADRLSPAALDDLAGLQSLGHTVVVTAGYSPLLIQRVPLVLDARTRGTGLLLAPRSAADGDLFGLRVETEPGPPPGRAVLISAGESLPLQVAWSPPTR</sequence>
<comment type="caution">
    <text evidence="8">The sequence shown here is derived from an EMBL/GenBank/DDBJ whole genome shotgun (WGS) entry which is preliminary data.</text>
</comment>
<feature type="binding site" evidence="4">
    <location>
        <begin position="574"/>
        <end position="581"/>
    </location>
    <ligand>
        <name>ATP</name>
        <dbReference type="ChEBI" id="CHEBI:30616"/>
    </ligand>
</feature>
<protein>
    <recommendedName>
        <fullName evidence="10">Cell division protein FtsK</fullName>
    </recommendedName>
</protein>
<evidence type="ECO:0000256" key="4">
    <source>
        <dbReference type="PROSITE-ProRule" id="PRU00289"/>
    </source>
</evidence>
<dbReference type="PROSITE" id="PS50901">
    <property type="entry name" value="FTSK"/>
    <property type="match status" value="1"/>
</dbReference>
<dbReference type="Gene3D" id="2.60.200.20">
    <property type="match status" value="1"/>
</dbReference>
<dbReference type="SMART" id="SM00240">
    <property type="entry name" value="FHA"/>
    <property type="match status" value="1"/>
</dbReference>
<dbReference type="EMBL" id="LNQM01000001">
    <property type="protein sequence ID" value="KSU79112.1"/>
    <property type="molecule type" value="Genomic_DNA"/>
</dbReference>
<feature type="domain" description="FHA" evidence="6">
    <location>
        <begin position="117"/>
        <end position="165"/>
    </location>
</feature>
<name>A0A0V8IWT4_9MICC</name>
<dbReference type="Proteomes" id="UP000053199">
    <property type="component" value="Unassembled WGS sequence"/>
</dbReference>
<dbReference type="Gene3D" id="3.40.50.300">
    <property type="entry name" value="P-loop containing nucleotide triphosphate hydrolases"/>
    <property type="match status" value="2"/>
</dbReference>
<evidence type="ECO:0000313" key="9">
    <source>
        <dbReference type="Proteomes" id="UP000053199"/>
    </source>
</evidence>
<evidence type="ECO:0000259" key="7">
    <source>
        <dbReference type="PROSITE" id="PS50901"/>
    </source>
</evidence>
<dbReference type="InterPro" id="IPR000253">
    <property type="entry name" value="FHA_dom"/>
</dbReference>
<dbReference type="GO" id="GO:0003677">
    <property type="term" value="F:DNA binding"/>
    <property type="evidence" value="ECO:0007669"/>
    <property type="project" value="InterPro"/>
</dbReference>
<keyword evidence="5" id="KW-1133">Transmembrane helix</keyword>
<dbReference type="InterPro" id="IPR008984">
    <property type="entry name" value="SMAD_FHA_dom_sf"/>
</dbReference>
<dbReference type="SUPFAM" id="SSF52540">
    <property type="entry name" value="P-loop containing nucleoside triphosphate hydrolases"/>
    <property type="match status" value="1"/>
</dbReference>
<evidence type="ECO:0000313" key="8">
    <source>
        <dbReference type="EMBL" id="KSU79112.1"/>
    </source>
</evidence>
<dbReference type="CDD" id="cd00060">
    <property type="entry name" value="FHA"/>
    <property type="match status" value="1"/>
</dbReference>
<dbReference type="PROSITE" id="PS50006">
    <property type="entry name" value="FHA_DOMAIN"/>
    <property type="match status" value="1"/>
</dbReference>
<dbReference type="PANTHER" id="PTHR22683">
    <property type="entry name" value="SPORULATION PROTEIN RELATED"/>
    <property type="match status" value="1"/>
</dbReference>
<dbReference type="STRING" id="993070.AS031_03545"/>
<dbReference type="SUPFAM" id="SSF49879">
    <property type="entry name" value="SMAD/FHA domain"/>
    <property type="match status" value="1"/>
</dbReference>
<dbReference type="Pfam" id="PF00498">
    <property type="entry name" value="FHA"/>
    <property type="match status" value="1"/>
</dbReference>
<keyword evidence="9" id="KW-1185">Reference proteome</keyword>
<proteinExistence type="predicted"/>
<evidence type="ECO:0000256" key="2">
    <source>
        <dbReference type="ARBA" id="ARBA00022741"/>
    </source>
</evidence>
<dbReference type="RefSeq" id="WP_058266716.1">
    <property type="nucleotide sequence ID" value="NZ_FMAZ01000001.1"/>
</dbReference>
<evidence type="ECO:0008006" key="10">
    <source>
        <dbReference type="Google" id="ProtNLM"/>
    </source>
</evidence>
<organism evidence="8 9">
    <name type="scientific">Pseudarthrobacter enclensis</name>
    <dbReference type="NCBI Taxonomy" id="993070"/>
    <lineage>
        <taxon>Bacteria</taxon>
        <taxon>Bacillati</taxon>
        <taxon>Actinomycetota</taxon>
        <taxon>Actinomycetes</taxon>
        <taxon>Micrococcales</taxon>
        <taxon>Micrococcaceae</taxon>
        <taxon>Pseudarthrobacter</taxon>
    </lineage>
</organism>
<evidence type="ECO:0000259" key="6">
    <source>
        <dbReference type="PROSITE" id="PS50006"/>
    </source>
</evidence>
<evidence type="ECO:0000256" key="1">
    <source>
        <dbReference type="ARBA" id="ARBA00022553"/>
    </source>
</evidence>
<reference evidence="8 9" key="1">
    <citation type="journal article" date="2014" name="Arch. Microbiol.">
        <title>Arthrobacter enclensis sp. nov., isolated from sediment sample.</title>
        <authorList>
            <person name="Dastager S.G."/>
            <person name="Liu Q."/>
            <person name="Tang S.K."/>
            <person name="Krishnamurthi S."/>
            <person name="Lee J.C."/>
            <person name="Li W.J."/>
        </authorList>
    </citation>
    <scope>NUCLEOTIDE SEQUENCE [LARGE SCALE GENOMIC DNA]</scope>
    <source>
        <strain evidence="8 9">NIO-1008</strain>
    </source>
</reference>